<evidence type="ECO:0008006" key="3">
    <source>
        <dbReference type="Google" id="ProtNLM"/>
    </source>
</evidence>
<dbReference type="SUPFAM" id="SSF52200">
    <property type="entry name" value="Toll/Interleukin receptor TIR domain"/>
    <property type="match status" value="1"/>
</dbReference>
<accession>A0A841J1H2</accession>
<reference evidence="1 2" key="1">
    <citation type="submission" date="2020-08" db="EMBL/GenBank/DDBJ databases">
        <title>Genomic Encyclopedia of Type Strains, Phase IV (KMG-IV): sequencing the most valuable type-strain genomes for metagenomic binning, comparative biology and taxonomic classification.</title>
        <authorList>
            <person name="Goeker M."/>
        </authorList>
    </citation>
    <scope>NUCLEOTIDE SEQUENCE [LARGE SCALE GENOMIC DNA]</scope>
    <source>
        <strain evidence="1 2">DSM 102255</strain>
    </source>
</reference>
<evidence type="ECO:0000313" key="2">
    <source>
        <dbReference type="Proteomes" id="UP000552700"/>
    </source>
</evidence>
<dbReference type="InterPro" id="IPR035897">
    <property type="entry name" value="Toll_tir_struct_dom_sf"/>
</dbReference>
<dbReference type="Proteomes" id="UP000552700">
    <property type="component" value="Unassembled WGS sequence"/>
</dbReference>
<dbReference type="AlphaFoldDB" id="A0A841J1H2"/>
<protein>
    <recommendedName>
        <fullName evidence="3">TIR domain-containing protein</fullName>
    </recommendedName>
</protein>
<dbReference type="EMBL" id="JACIJP010000004">
    <property type="protein sequence ID" value="MBB6124677.1"/>
    <property type="molecule type" value="Genomic_DNA"/>
</dbReference>
<sequence>MSTFTEGRIRQRAQRKTGNFRNATTVLKEEVAATKVKTSFDIFLSHSTSDAEIILGVKGVLEDYGKSVYVDWLEDPQLDRSNVTAASAEVIRLRMRQCKSLVYVHTANSGGSKWMPWELGYFDGFNGAVAILPVTKSREASFKGQEYLGIYPYIDEAPSKGSTVEEIWVNKGSTASRRWANWINDPRAFR</sequence>
<dbReference type="Gene3D" id="3.40.50.10140">
    <property type="entry name" value="Toll/interleukin-1 receptor homology (TIR) domain"/>
    <property type="match status" value="1"/>
</dbReference>
<gene>
    <name evidence="1" type="ORF">FHS92_002430</name>
</gene>
<comment type="caution">
    <text evidence="1">The sequence shown here is derived from an EMBL/GenBank/DDBJ whole genome shotgun (WGS) entry which is preliminary data.</text>
</comment>
<name>A0A841J1H2_9SPHN</name>
<proteinExistence type="predicted"/>
<organism evidence="1 2">
    <name type="scientific">Sphingobium subterraneum</name>
    <dbReference type="NCBI Taxonomy" id="627688"/>
    <lineage>
        <taxon>Bacteria</taxon>
        <taxon>Pseudomonadati</taxon>
        <taxon>Pseudomonadota</taxon>
        <taxon>Alphaproteobacteria</taxon>
        <taxon>Sphingomonadales</taxon>
        <taxon>Sphingomonadaceae</taxon>
        <taxon>Sphingobium</taxon>
    </lineage>
</organism>
<keyword evidence="2" id="KW-1185">Reference proteome</keyword>
<evidence type="ECO:0000313" key="1">
    <source>
        <dbReference type="EMBL" id="MBB6124677.1"/>
    </source>
</evidence>
<dbReference type="RefSeq" id="WP_184081000.1">
    <property type="nucleotide sequence ID" value="NZ_JACIJP010000004.1"/>
</dbReference>